<name>A0A2P8HVQ6_CHINA</name>
<evidence type="ECO:0008006" key="4">
    <source>
        <dbReference type="Google" id="ProtNLM"/>
    </source>
</evidence>
<dbReference type="Proteomes" id="UP000240971">
    <property type="component" value="Unassembled WGS sequence"/>
</dbReference>
<feature type="signal peptide" evidence="1">
    <location>
        <begin position="1"/>
        <end position="25"/>
    </location>
</feature>
<organism evidence="2 3">
    <name type="scientific">Chitinophaga niastensis</name>
    <dbReference type="NCBI Taxonomy" id="536980"/>
    <lineage>
        <taxon>Bacteria</taxon>
        <taxon>Pseudomonadati</taxon>
        <taxon>Bacteroidota</taxon>
        <taxon>Chitinophagia</taxon>
        <taxon>Chitinophagales</taxon>
        <taxon>Chitinophagaceae</taxon>
        <taxon>Chitinophaga</taxon>
    </lineage>
</organism>
<protein>
    <recommendedName>
        <fullName evidence="4">DUF4397 domain-containing protein</fullName>
    </recommendedName>
</protein>
<dbReference type="PROSITE" id="PS51257">
    <property type="entry name" value="PROKAR_LIPOPROTEIN"/>
    <property type="match status" value="1"/>
</dbReference>
<accession>A0A2P8HVQ6</accession>
<evidence type="ECO:0000313" key="3">
    <source>
        <dbReference type="Proteomes" id="UP000240971"/>
    </source>
</evidence>
<dbReference type="AlphaFoldDB" id="A0A2P8HVQ6"/>
<keyword evidence="1" id="KW-0732">Signal</keyword>
<evidence type="ECO:0000256" key="1">
    <source>
        <dbReference type="SAM" id="SignalP"/>
    </source>
</evidence>
<reference evidence="2 3" key="1">
    <citation type="submission" date="2018-03" db="EMBL/GenBank/DDBJ databases">
        <title>Genomic Encyclopedia of Archaeal and Bacterial Type Strains, Phase II (KMG-II): from individual species to whole genera.</title>
        <authorList>
            <person name="Goeker M."/>
        </authorList>
    </citation>
    <scope>NUCLEOTIDE SEQUENCE [LARGE SCALE GENOMIC DNA]</scope>
    <source>
        <strain evidence="2 3">DSM 24859</strain>
    </source>
</reference>
<sequence length="279" mass="31032">MIAYIRKIFLSPASFFMATICLLLACNKDVTPIPDTPKGNIFFFNGSFALTGEINMPKSQTNFILMDSQDSTYHYNFYFGASKYPYFDQGYLYTYPYLKGQWPTYWQIPAGNHTFRLVDSSSSILDNTVVDLDARKPMAVVYADSCGIFRSLVAADDYSPVNGKMGLRIINMSPVDGQIFLTVNNEIQQTLPASTHMGDHTGFIPMDVSRQDTLSVKAFSVSDSSTVLGRTLLMVLPGHAYTLLMTGYSDNRSSSYVDPRTGNTVSLQSNFAITPLSNF</sequence>
<keyword evidence="3" id="KW-1185">Reference proteome</keyword>
<comment type="caution">
    <text evidence="2">The sequence shown here is derived from an EMBL/GenBank/DDBJ whole genome shotgun (WGS) entry which is preliminary data.</text>
</comment>
<gene>
    <name evidence="2" type="ORF">CLV51_1011653</name>
</gene>
<proteinExistence type="predicted"/>
<feature type="chain" id="PRO_5015131234" description="DUF4397 domain-containing protein" evidence="1">
    <location>
        <begin position="26"/>
        <end position="279"/>
    </location>
</feature>
<evidence type="ECO:0000313" key="2">
    <source>
        <dbReference type="EMBL" id="PSL50309.1"/>
    </source>
</evidence>
<dbReference type="EMBL" id="PYAW01000001">
    <property type="protein sequence ID" value="PSL50309.1"/>
    <property type="molecule type" value="Genomic_DNA"/>
</dbReference>